<dbReference type="PANTHER" id="PTHR47970:SF29">
    <property type="entry name" value="KINESIN FAMILY MEMBER 20B"/>
    <property type="match status" value="1"/>
</dbReference>
<evidence type="ECO:0000256" key="9">
    <source>
        <dbReference type="ARBA" id="ARBA00023212"/>
    </source>
</evidence>
<dbReference type="GeneID" id="108665714"/>
<evidence type="ECO:0000256" key="6">
    <source>
        <dbReference type="ARBA" id="ARBA00022840"/>
    </source>
</evidence>
<dbReference type="OrthoDB" id="2403182at2759"/>
<dbReference type="InterPro" id="IPR027417">
    <property type="entry name" value="P-loop_NTPase"/>
</dbReference>
<dbReference type="Proteomes" id="UP000694843">
    <property type="component" value="Unplaced"/>
</dbReference>
<feature type="region of interest" description="Disordered" evidence="12">
    <location>
        <begin position="1822"/>
        <end position="1880"/>
    </location>
</feature>
<dbReference type="PRINTS" id="PR00380">
    <property type="entry name" value="KINESINHEAVY"/>
</dbReference>
<gene>
    <name evidence="15" type="primary">LOC108665714</name>
</gene>
<feature type="compositionally biased region" description="Polar residues" evidence="12">
    <location>
        <begin position="1685"/>
        <end position="1710"/>
    </location>
</feature>
<evidence type="ECO:0000256" key="12">
    <source>
        <dbReference type="SAM" id="MobiDB-lite"/>
    </source>
</evidence>
<evidence type="ECO:0000256" key="10">
    <source>
        <dbReference type="PROSITE-ProRule" id="PRU00283"/>
    </source>
</evidence>
<comment type="subcellular location">
    <subcellularLocation>
        <location evidence="1">Cytoplasm</location>
        <location evidence="1">Cytoskeleton</location>
        <location evidence="1">Spindle</location>
    </subcellularLocation>
</comment>
<dbReference type="InterPro" id="IPR001752">
    <property type="entry name" value="Kinesin_motor_dom"/>
</dbReference>
<dbReference type="Gene3D" id="1.10.287.1490">
    <property type="match status" value="1"/>
</dbReference>
<keyword evidence="14" id="KW-1185">Reference proteome</keyword>
<evidence type="ECO:0000256" key="5">
    <source>
        <dbReference type="ARBA" id="ARBA00022741"/>
    </source>
</evidence>
<dbReference type="InterPro" id="IPR036961">
    <property type="entry name" value="Kinesin_motor_dom_sf"/>
</dbReference>
<proteinExistence type="inferred from homology"/>
<dbReference type="RefSeq" id="XP_018007995.1">
    <property type="nucleotide sequence ID" value="XM_018152506.2"/>
</dbReference>
<dbReference type="GO" id="GO:0008017">
    <property type="term" value="F:microtubule binding"/>
    <property type="evidence" value="ECO:0007669"/>
    <property type="project" value="InterPro"/>
</dbReference>
<dbReference type="GO" id="GO:0072686">
    <property type="term" value="C:mitotic spindle"/>
    <property type="evidence" value="ECO:0007669"/>
    <property type="project" value="TreeGrafter"/>
</dbReference>
<protein>
    <submittedName>
        <fullName evidence="15">Kinesin-like protein KIF20B</fullName>
    </submittedName>
</protein>
<keyword evidence="6 10" id="KW-0067">ATP-binding</keyword>
<dbReference type="GO" id="GO:0090307">
    <property type="term" value="P:mitotic spindle assembly"/>
    <property type="evidence" value="ECO:0007669"/>
    <property type="project" value="TreeGrafter"/>
</dbReference>
<dbReference type="InterPro" id="IPR047149">
    <property type="entry name" value="KIF11-like"/>
</dbReference>
<feature type="domain" description="Kinesin motor" evidence="13">
    <location>
        <begin position="44"/>
        <end position="508"/>
    </location>
</feature>
<dbReference type="Pfam" id="PF00225">
    <property type="entry name" value="Kinesin"/>
    <property type="match status" value="1"/>
</dbReference>
<keyword evidence="8 10" id="KW-0505">Motor protein</keyword>
<keyword evidence="9" id="KW-0206">Cytoskeleton</keyword>
<dbReference type="GO" id="GO:0051231">
    <property type="term" value="P:spindle elongation"/>
    <property type="evidence" value="ECO:0007669"/>
    <property type="project" value="TreeGrafter"/>
</dbReference>
<dbReference type="PANTHER" id="PTHR47970">
    <property type="entry name" value="KINESIN-LIKE PROTEIN KIF11"/>
    <property type="match status" value="1"/>
</dbReference>
<dbReference type="SMART" id="SM00129">
    <property type="entry name" value="KISc"/>
    <property type="match status" value="1"/>
</dbReference>
<dbReference type="KEGG" id="hazt:108665714"/>
<feature type="compositionally biased region" description="Basic residues" evidence="12">
    <location>
        <begin position="1870"/>
        <end position="1880"/>
    </location>
</feature>
<evidence type="ECO:0000259" key="13">
    <source>
        <dbReference type="PROSITE" id="PS50067"/>
    </source>
</evidence>
<dbReference type="GO" id="GO:0008574">
    <property type="term" value="F:plus-end-directed microtubule motor activity"/>
    <property type="evidence" value="ECO:0007669"/>
    <property type="project" value="TreeGrafter"/>
</dbReference>
<evidence type="ECO:0000256" key="3">
    <source>
        <dbReference type="ARBA" id="ARBA00022553"/>
    </source>
</evidence>
<dbReference type="GO" id="GO:0005634">
    <property type="term" value="C:nucleus"/>
    <property type="evidence" value="ECO:0007669"/>
    <property type="project" value="TreeGrafter"/>
</dbReference>
<feature type="coiled-coil region" evidence="11">
    <location>
        <begin position="1177"/>
        <end position="1367"/>
    </location>
</feature>
<sequence>MDPRLSYLHASEHRYDEELVRVFNPVINLSETFNSLTAADENCHLKVFLRVRPYLPGEEKEEKEQPQVSIEDANTVLLTAPSTSNTFKNSTHGITKLTNKFTFSHIYGPSTSQLQLYECTTKPMVTQFIQGQNCLLFTYGATNSGKTYTVQGGGGSEQGILPRMLASLFRSINGSLYPHRDLHLQHQSNLVSLSPREIQMEEEKREALLRPGCDSTLSRSTSSLNSTGGEPSSGASLDIFDDSNNGKEPTDSSDLIAAEEGMLYAVFVSFAEIYNETIYDLLERLPPGCNKRNPHMLGEDRNGVSFIKGLYDVRVDSASEALRVLEVGRRNLHFATTRLNHNSSRSHCIFTVKLIHLASADMPKYARVSKFSICDLAGAERVAKTQGCGERLKEAGNINTSLLVLSRCIVALRQNQVSQRTVLESTNNTTVGGGTNNTTVSGTNNTTAGGGRRREVPVPYRDSKLTRLLQGFFLGQGVAAMIVNISQSPALFDETLQVLKFSAIAKRVITCQEQPVHSFDAAVRKSSAGGQLTRLIRQSLNKSYRQRGQRSSVSLLHGGDSRSVGRLSVPWLENSVNVTFGEENHEDPNMLAVPEEADEEEEDDDEQMKALLEHMQKLTDALARVNQEKKDLEVRLRSQLCSEFSKQMIEVENNWRQRLDDQKARSDEHHDWQIARLTEFYSSGAQPCKRARPDDTIASNSSALEDSILQFRQSRMEELESQLNDVQEKLASRDAQVETLTATLKKSSEGGRKAQEEITKLQFQLATLTNSYDQLQRKLEHSEKIAESAVPETEALLGLQKQVAELEDAQQQLNADLHDSREMLVEAANAYALKEEEVSSLSCEVVSLRQALAEQANLLEQAQEELSGAQELASERTRALEERESAVEDMQLQLSNTREIVRQLRQKLKASEERIAELAAEKQEAENALVRDKSKLLVEMAEMKNQLTDYVASPGLPKKVLQLQKANKDFQDQLCANQLELKRLQGENQSATEKILELEKDFCNIHSELKERDSQLADKNKILDETVRSLQEKEEIISDLQIKIGANINETKRLGHLINEKEEKINVLLSQLQEANGELARLTEKGPTGENEVAARELSGHELRARLDAAIERAAEASRQLDVMREKYEDLETSAGASNEQMVASFRRYEEKCLELDAIKRQFTGHPIDISNKDSALIDARTKISQLEALLQEKSEKLLRMENIKNENKRLSSSQKSGVFQQESTRESHLSNILERLEEELENSEAKCENLTQVNRSLLKENLEYEQKHATEREKLLKQLEEAKKVHISATRYKDCELASAKKESEDARHQAAKLREENAAVEKELAMQAAELESLSSKHDSLVTKQQNLEQEYNSLLTERDSLVTERDRLVTDRDSLVTERDSLVTERDRLVTERDSLVTERDRLVTERDGLVTEREKLVTERDDLIAELDRKVSECNAIIHGKESELTILSQKIEAGICEKKVFSDEVDRLNSSLLENKEKVAILHERISSLQELLQKATATHDAKLTAVEEERQKLLDALLEAQGNSKSAADVDSEKFFKLKDELKRSKESCQILQKEMTAVREARALQVQEMSDLRAQLYKLQQASSSKDEEIISLQNEVKKALASHVMPSTAVVASPAPAKIKQEPSCEEMLKEQLRAKDVVVCDLLAQLSLARDQSADTTTAASVSSPPACETPFLAPPSSSAHKVTKVATRSESDSSFASTPAASEKKKRGRPKTLQVPCLQEATSLSSSTRRSTRRTRACVAFTAMDTDDNASDTEEESPAGSYSSSRRGRRGTASNRRTTHTKKPRERLVNPHLESNKENRISMANKYESVSEALDAAKSMPKSTRGRRRRQLYEEDVDQPLYCSPQLIEPMPPVDSPHTAVRRHLKAQPK</sequence>
<feature type="binding site" evidence="10">
    <location>
        <begin position="140"/>
        <end position="147"/>
    </location>
    <ligand>
        <name>ATP</name>
        <dbReference type="ChEBI" id="CHEBI:30616"/>
    </ligand>
</feature>
<evidence type="ECO:0000256" key="2">
    <source>
        <dbReference type="ARBA" id="ARBA00022490"/>
    </source>
</evidence>
<feature type="compositionally biased region" description="Low complexity" evidence="12">
    <location>
        <begin position="1768"/>
        <end position="1786"/>
    </location>
</feature>
<comment type="similarity">
    <text evidence="10">Belongs to the TRAFAC class myosin-kinesin ATPase superfamily. Kinesin family.</text>
</comment>
<feature type="region of interest" description="Disordered" evidence="12">
    <location>
        <begin position="1758"/>
        <end position="1806"/>
    </location>
</feature>
<keyword evidence="3" id="KW-0597">Phosphoprotein</keyword>
<dbReference type="Gene3D" id="3.40.850.10">
    <property type="entry name" value="Kinesin motor domain"/>
    <property type="match status" value="1"/>
</dbReference>
<evidence type="ECO:0000256" key="8">
    <source>
        <dbReference type="ARBA" id="ARBA00023175"/>
    </source>
</evidence>
<dbReference type="GO" id="GO:0005524">
    <property type="term" value="F:ATP binding"/>
    <property type="evidence" value="ECO:0007669"/>
    <property type="project" value="UniProtKB-UniRule"/>
</dbReference>
<keyword evidence="4" id="KW-0493">Microtubule</keyword>
<feature type="compositionally biased region" description="Low complexity" evidence="12">
    <location>
        <begin position="215"/>
        <end position="227"/>
    </location>
</feature>
<feature type="region of interest" description="Disordered" evidence="12">
    <location>
        <begin position="1662"/>
        <end position="1744"/>
    </location>
</feature>
<feature type="coiled-coil region" evidence="11">
    <location>
        <begin position="1484"/>
        <end position="1568"/>
    </location>
</feature>
<dbReference type="GO" id="GO:0005876">
    <property type="term" value="C:spindle microtubule"/>
    <property type="evidence" value="ECO:0007669"/>
    <property type="project" value="TreeGrafter"/>
</dbReference>
<keyword evidence="5 10" id="KW-0547">Nucleotide-binding</keyword>
<feature type="compositionally biased region" description="Acidic residues" evidence="12">
    <location>
        <begin position="1758"/>
        <end position="1767"/>
    </location>
</feature>
<feature type="compositionally biased region" description="Low complexity" evidence="12">
    <location>
        <begin position="426"/>
        <end position="447"/>
    </location>
</feature>
<evidence type="ECO:0000313" key="15">
    <source>
        <dbReference type="RefSeq" id="XP_018007995.1"/>
    </source>
</evidence>
<feature type="compositionally biased region" description="Basic and acidic residues" evidence="12">
    <location>
        <begin position="1796"/>
        <end position="1806"/>
    </location>
</feature>
<keyword evidence="2" id="KW-0963">Cytoplasm</keyword>
<dbReference type="GO" id="GO:0007018">
    <property type="term" value="P:microtubule-based movement"/>
    <property type="evidence" value="ECO:0007669"/>
    <property type="project" value="InterPro"/>
</dbReference>
<keyword evidence="7 11" id="KW-0175">Coiled coil</keyword>
<feature type="coiled-coil region" evidence="11">
    <location>
        <begin position="981"/>
        <end position="1134"/>
    </location>
</feature>
<feature type="coiled-coil region" evidence="11">
    <location>
        <begin position="608"/>
        <end position="635"/>
    </location>
</feature>
<organism evidence="14 15">
    <name type="scientific">Hyalella azteca</name>
    <name type="common">Amphipod</name>
    <dbReference type="NCBI Taxonomy" id="294128"/>
    <lineage>
        <taxon>Eukaryota</taxon>
        <taxon>Metazoa</taxon>
        <taxon>Ecdysozoa</taxon>
        <taxon>Arthropoda</taxon>
        <taxon>Crustacea</taxon>
        <taxon>Multicrustacea</taxon>
        <taxon>Malacostraca</taxon>
        <taxon>Eumalacostraca</taxon>
        <taxon>Peracarida</taxon>
        <taxon>Amphipoda</taxon>
        <taxon>Senticaudata</taxon>
        <taxon>Talitrida</taxon>
        <taxon>Talitroidea</taxon>
        <taxon>Hyalellidae</taxon>
        <taxon>Hyalella</taxon>
    </lineage>
</organism>
<dbReference type="OMA" id="ICHEKDD"/>
<dbReference type="PROSITE" id="PS50067">
    <property type="entry name" value="KINESIN_MOTOR_2"/>
    <property type="match status" value="1"/>
</dbReference>
<dbReference type="PROSITE" id="PS00411">
    <property type="entry name" value="KINESIN_MOTOR_1"/>
    <property type="match status" value="1"/>
</dbReference>
<name>A0A8B7N341_HYAAZ</name>
<evidence type="ECO:0000256" key="7">
    <source>
        <dbReference type="ARBA" id="ARBA00023054"/>
    </source>
</evidence>
<evidence type="ECO:0000313" key="14">
    <source>
        <dbReference type="Proteomes" id="UP000694843"/>
    </source>
</evidence>
<feature type="region of interest" description="Disordered" evidence="12">
    <location>
        <begin position="426"/>
        <end position="456"/>
    </location>
</feature>
<feature type="compositionally biased region" description="Low complexity" evidence="12">
    <location>
        <begin position="1663"/>
        <end position="1676"/>
    </location>
</feature>
<reference evidence="15" key="1">
    <citation type="submission" date="2025-08" db="UniProtKB">
        <authorList>
            <consortium name="RefSeq"/>
        </authorList>
    </citation>
    <scope>IDENTIFICATION</scope>
    <source>
        <tissue evidence="15">Whole organism</tissue>
    </source>
</reference>
<dbReference type="InterPro" id="IPR019821">
    <property type="entry name" value="Kinesin_motor_CS"/>
</dbReference>
<dbReference type="SUPFAM" id="SSF52540">
    <property type="entry name" value="P-loop containing nucleoside triphosphate hydrolases"/>
    <property type="match status" value="1"/>
</dbReference>
<evidence type="ECO:0000256" key="1">
    <source>
        <dbReference type="ARBA" id="ARBA00004186"/>
    </source>
</evidence>
<evidence type="ECO:0000256" key="11">
    <source>
        <dbReference type="SAM" id="Coils"/>
    </source>
</evidence>
<feature type="region of interest" description="Disordered" evidence="12">
    <location>
        <begin position="202"/>
        <end position="252"/>
    </location>
</feature>
<accession>A0A8B7N341</accession>
<evidence type="ECO:0000256" key="4">
    <source>
        <dbReference type="ARBA" id="ARBA00022701"/>
    </source>
</evidence>
<feature type="coiled-coil region" evidence="11">
    <location>
        <begin position="709"/>
        <end position="935"/>
    </location>
</feature>